<evidence type="ECO:0000313" key="2">
    <source>
        <dbReference type="Proteomes" id="UP000014227"/>
    </source>
</evidence>
<dbReference type="Proteomes" id="UP000014227">
    <property type="component" value="Chromosome I"/>
</dbReference>
<dbReference type="PANTHER" id="PTHR20883:SF51">
    <property type="entry name" value="PHYTANOYL-COA HYDROXYLASE"/>
    <property type="match status" value="1"/>
</dbReference>
<dbReference type="Gene3D" id="2.60.120.620">
    <property type="entry name" value="q2cbj1_9rhob like domain"/>
    <property type="match status" value="1"/>
</dbReference>
<protein>
    <submittedName>
        <fullName evidence="1">Protein involved in biosynthesis of mitomycin antibiotics/polyketide fumonisin</fullName>
    </submittedName>
</protein>
<dbReference type="eggNOG" id="COG5285">
    <property type="taxonomic scope" value="Bacteria"/>
</dbReference>
<dbReference type="PANTHER" id="PTHR20883">
    <property type="entry name" value="PHYTANOYL-COA DIOXYGENASE DOMAIN CONTAINING 1"/>
    <property type="match status" value="1"/>
</dbReference>
<dbReference type="SUPFAM" id="SSF51197">
    <property type="entry name" value="Clavaminate synthase-like"/>
    <property type="match status" value="1"/>
</dbReference>
<accession>S0EWR7</accession>
<dbReference type="InParanoid" id="S0EWR7"/>
<reference evidence="2" key="1">
    <citation type="submission" date="2013-03" db="EMBL/GenBank/DDBJ databases">
        <title>Genome sequence of Chthonomonas calidirosea, the first sequenced genome from the Armatimonadetes phylum (formally candidate division OP10).</title>
        <authorList>
            <person name="Lee K.C.Y."/>
            <person name="Morgan X.C."/>
            <person name="Dunfield P.F."/>
            <person name="Tamas I."/>
            <person name="Houghton K.M."/>
            <person name="Vyssotski M."/>
            <person name="Ryan J.L.J."/>
            <person name="Lagutin K."/>
            <person name="McDonald I.R."/>
            <person name="Stott M.B."/>
        </authorList>
    </citation>
    <scope>NUCLEOTIDE SEQUENCE [LARGE SCALE GENOMIC DNA]</scope>
    <source>
        <strain evidence="2">DSM 23976 / ICMP 18418 / T49</strain>
    </source>
</reference>
<dbReference type="Pfam" id="PF05721">
    <property type="entry name" value="PhyH"/>
    <property type="match status" value="1"/>
</dbReference>
<dbReference type="AlphaFoldDB" id="S0EWR7"/>
<dbReference type="PATRIC" id="fig|1303518.3.peg.2671"/>
<dbReference type="KEGG" id="ccz:CCALI_02571"/>
<dbReference type="EMBL" id="HF951689">
    <property type="protein sequence ID" value="CCW36365.1"/>
    <property type="molecule type" value="Genomic_DNA"/>
</dbReference>
<evidence type="ECO:0000313" key="1">
    <source>
        <dbReference type="EMBL" id="CCW36365.1"/>
    </source>
</evidence>
<dbReference type="STRING" id="454171.CP488_01520"/>
<dbReference type="GO" id="GO:0005506">
    <property type="term" value="F:iron ion binding"/>
    <property type="evidence" value="ECO:0007669"/>
    <property type="project" value="UniProtKB-ARBA"/>
</dbReference>
<gene>
    <name evidence="1" type="ORF">CCALI_02571</name>
</gene>
<dbReference type="HOGENOM" id="CLU_048953_5_1_0"/>
<keyword evidence="2" id="KW-1185">Reference proteome</keyword>
<name>S0EWR7_CHTCT</name>
<organism evidence="1 2">
    <name type="scientific">Chthonomonas calidirosea (strain DSM 23976 / ICMP 18418 / T49)</name>
    <dbReference type="NCBI Taxonomy" id="1303518"/>
    <lineage>
        <taxon>Bacteria</taxon>
        <taxon>Bacillati</taxon>
        <taxon>Armatimonadota</taxon>
        <taxon>Chthonomonadia</taxon>
        <taxon>Chthonomonadales</taxon>
        <taxon>Chthonomonadaceae</taxon>
        <taxon>Chthonomonas</taxon>
    </lineage>
</organism>
<sequence>MPPISRPTSGAFKKKQDIVNQTRNLQHKTMGGAEMSYFRVDADQVARFARDGYLIVHQLLDAEETELLRKIAKADREILEKRSGRQDAEGKKALIILHTDLRDDIYGAIVRSRRIVDTMEQLLGGEVYHWHHKMTMKEPFEGGAWEWHQDYGYWYNDNCLFPYMASVQIAVDACTKENGCLQVIRGSHLLGRLDHGRVGDQTGADRERVEAALQRLELVYCELEPGDGVFFHCNLLHRSDANRSPHPRWTFLCCYNAARNDPFKPGWYPNYSPLEKWDDSRVKEVGRRQWETMVAATTA</sequence>
<proteinExistence type="predicted"/>
<dbReference type="GO" id="GO:0016706">
    <property type="term" value="F:2-oxoglutarate-dependent dioxygenase activity"/>
    <property type="evidence" value="ECO:0007669"/>
    <property type="project" value="UniProtKB-ARBA"/>
</dbReference>
<dbReference type="InterPro" id="IPR008775">
    <property type="entry name" value="Phytyl_CoA_dOase-like"/>
</dbReference>